<accession>A0ABN9PN60</accession>
<dbReference type="Proteomes" id="UP001189429">
    <property type="component" value="Unassembled WGS sequence"/>
</dbReference>
<proteinExistence type="predicted"/>
<gene>
    <name evidence="1" type="ORF">PCOR1329_LOCUS4273</name>
</gene>
<organism evidence="1 2">
    <name type="scientific">Prorocentrum cordatum</name>
    <dbReference type="NCBI Taxonomy" id="2364126"/>
    <lineage>
        <taxon>Eukaryota</taxon>
        <taxon>Sar</taxon>
        <taxon>Alveolata</taxon>
        <taxon>Dinophyceae</taxon>
        <taxon>Prorocentrales</taxon>
        <taxon>Prorocentraceae</taxon>
        <taxon>Prorocentrum</taxon>
    </lineage>
</organism>
<evidence type="ECO:0000313" key="2">
    <source>
        <dbReference type="Proteomes" id="UP001189429"/>
    </source>
</evidence>
<dbReference type="EMBL" id="CAUYUJ010001113">
    <property type="protein sequence ID" value="CAK0794204.1"/>
    <property type="molecule type" value="Genomic_DNA"/>
</dbReference>
<evidence type="ECO:0000313" key="1">
    <source>
        <dbReference type="EMBL" id="CAK0794204.1"/>
    </source>
</evidence>
<sequence length="616" mass="62421">MTSFLQSAGGSPLKARKMDANAKVQAMVLEAFFDVSAQAKGLAFDGGIVGVLADADELVCRKESKNAVRWMSGLISQNAANVPEWATAFNAGLPQNVVAEYMSPSHQDNPTAVVQETAEGGIANAPGAWRFGMYTQTFEEFRAVLRQLIGEAMGVNAVGRPGGFSHQGGASKLLFRENTNSTNHSRWTSWHSVQIRPVGLVADKYVDGLLDLVQEYPFLVPSGALCACAVERFRSVFTACAPATDLTGVAAKVKAREDKFIAEHFAAVTLSVDAGQRGAQAEMAKETTAAGVFQMSMAGGVAESPTAGVEAVGAGAAPPSAAAAAEVTRAAGASQVATAGGVAASMAMTLAAVGAGADAVPPARAPAGAPAVGAASMASGGALAVLAVAPPAGVAGDALAPAPAAAPLAHAVPAPTAAAAEVTVGAYLEAATAFAAGEARSAAQSAERAKYRAFKGIQLDIAAAVKRFVEMPGVGAEALAGTVSRWPAAAFPADRLEWAQRLTMIEGDMAAAAAARDMSPEAAVAKIVAKLDRFLESLQADAQAAMLADDMAKLDGLEPLLDGLEVLLVLVRDSPPTGDLLRALEPMENAETVSALNLDALAAVAAAVPRQGGAGK</sequence>
<protein>
    <submittedName>
        <fullName evidence="1">Uncharacterized protein</fullName>
    </submittedName>
</protein>
<comment type="caution">
    <text evidence="1">The sequence shown here is derived from an EMBL/GenBank/DDBJ whole genome shotgun (WGS) entry which is preliminary data.</text>
</comment>
<keyword evidence="2" id="KW-1185">Reference proteome</keyword>
<reference evidence="1" key="1">
    <citation type="submission" date="2023-10" db="EMBL/GenBank/DDBJ databases">
        <authorList>
            <person name="Chen Y."/>
            <person name="Shah S."/>
            <person name="Dougan E. K."/>
            <person name="Thang M."/>
            <person name="Chan C."/>
        </authorList>
    </citation>
    <scope>NUCLEOTIDE SEQUENCE [LARGE SCALE GENOMIC DNA]</scope>
</reference>
<name>A0ABN9PN60_9DINO</name>